<evidence type="ECO:0000259" key="2">
    <source>
        <dbReference type="PROSITE" id="PS51352"/>
    </source>
</evidence>
<sequence>MKKRNLLVVLAIVVLAGFAIYQNFTAKDRQASSHKEAAPKPNYMAPGFKLTALDGNVYEVGGTREKPLLVNFWASWCGPCELEAPDLKKLYDVYQDRIDFYAVNMTSSDRMDNIKSFVKHFDFKFPILLDSEGRVGELYRVSGIPMTYLVDKNGVIKEGFSILHPDELEKRIKQLIES</sequence>
<dbReference type="PROSITE" id="PS00194">
    <property type="entry name" value="THIOREDOXIN_1"/>
    <property type="match status" value="1"/>
</dbReference>
<keyword evidence="1" id="KW-1015">Disulfide bond</keyword>
<keyword evidence="4" id="KW-1185">Reference proteome</keyword>
<protein>
    <submittedName>
        <fullName evidence="3">TlpA disulfide reductase family protein</fullName>
    </submittedName>
</protein>
<gene>
    <name evidence="3" type="ORF">ACFFNY_15525</name>
</gene>
<comment type="caution">
    <text evidence="3">The sequence shown here is derived from an EMBL/GenBank/DDBJ whole genome shotgun (WGS) entry which is preliminary data.</text>
</comment>
<dbReference type="SUPFAM" id="SSF52833">
    <property type="entry name" value="Thioredoxin-like"/>
    <property type="match status" value="1"/>
</dbReference>
<dbReference type="Proteomes" id="UP001589619">
    <property type="component" value="Unassembled WGS sequence"/>
</dbReference>
<dbReference type="Pfam" id="PF00578">
    <property type="entry name" value="AhpC-TSA"/>
    <property type="match status" value="1"/>
</dbReference>
<dbReference type="PROSITE" id="PS51352">
    <property type="entry name" value="THIOREDOXIN_2"/>
    <property type="match status" value="1"/>
</dbReference>
<dbReference type="InterPro" id="IPR050553">
    <property type="entry name" value="Thioredoxin_ResA/DsbE_sf"/>
</dbReference>
<dbReference type="PANTHER" id="PTHR42852">
    <property type="entry name" value="THIOL:DISULFIDE INTERCHANGE PROTEIN DSBE"/>
    <property type="match status" value="1"/>
</dbReference>
<accession>A0ABV5VXD7</accession>
<reference evidence="3 4" key="1">
    <citation type="submission" date="2024-09" db="EMBL/GenBank/DDBJ databases">
        <authorList>
            <person name="Sun Q."/>
            <person name="Mori K."/>
        </authorList>
    </citation>
    <scope>NUCLEOTIDE SEQUENCE [LARGE SCALE GENOMIC DNA]</scope>
    <source>
        <strain evidence="3 4">JCM 12520</strain>
    </source>
</reference>
<dbReference type="InterPro" id="IPR013766">
    <property type="entry name" value="Thioredoxin_domain"/>
</dbReference>
<name>A0ABV5VXD7_9BACL</name>
<organism evidence="3 4">
    <name type="scientific">Paenibacillus hodogayensis</name>
    <dbReference type="NCBI Taxonomy" id="279208"/>
    <lineage>
        <taxon>Bacteria</taxon>
        <taxon>Bacillati</taxon>
        <taxon>Bacillota</taxon>
        <taxon>Bacilli</taxon>
        <taxon>Bacillales</taxon>
        <taxon>Paenibacillaceae</taxon>
        <taxon>Paenibacillus</taxon>
    </lineage>
</organism>
<dbReference type="EMBL" id="JBHMAG010000012">
    <property type="protein sequence ID" value="MFB9752974.1"/>
    <property type="molecule type" value="Genomic_DNA"/>
</dbReference>
<feature type="domain" description="Thioredoxin" evidence="2">
    <location>
        <begin position="39"/>
        <end position="177"/>
    </location>
</feature>
<dbReference type="InterPro" id="IPR000866">
    <property type="entry name" value="AhpC/TSA"/>
</dbReference>
<evidence type="ECO:0000256" key="1">
    <source>
        <dbReference type="ARBA" id="ARBA00023157"/>
    </source>
</evidence>
<proteinExistence type="predicted"/>
<dbReference type="RefSeq" id="WP_344902722.1">
    <property type="nucleotide sequence ID" value="NZ_BAAAYO010000001.1"/>
</dbReference>
<dbReference type="CDD" id="cd02966">
    <property type="entry name" value="TlpA_like_family"/>
    <property type="match status" value="1"/>
</dbReference>
<dbReference type="InterPro" id="IPR036249">
    <property type="entry name" value="Thioredoxin-like_sf"/>
</dbReference>
<dbReference type="InterPro" id="IPR017937">
    <property type="entry name" value="Thioredoxin_CS"/>
</dbReference>
<dbReference type="PANTHER" id="PTHR42852:SF1">
    <property type="entry name" value="THIOREDOXIN-LIKE PROTEIN YNEN"/>
    <property type="match status" value="1"/>
</dbReference>
<dbReference type="Gene3D" id="3.40.30.10">
    <property type="entry name" value="Glutaredoxin"/>
    <property type="match status" value="1"/>
</dbReference>
<evidence type="ECO:0000313" key="4">
    <source>
        <dbReference type="Proteomes" id="UP001589619"/>
    </source>
</evidence>
<evidence type="ECO:0000313" key="3">
    <source>
        <dbReference type="EMBL" id="MFB9752974.1"/>
    </source>
</evidence>